<keyword evidence="1" id="KW-0175">Coiled coil</keyword>
<dbReference type="Proteomes" id="UP001159427">
    <property type="component" value="Unassembled WGS sequence"/>
</dbReference>
<evidence type="ECO:0000313" key="4">
    <source>
        <dbReference type="Proteomes" id="UP001159427"/>
    </source>
</evidence>
<dbReference type="Gene3D" id="1.25.40.20">
    <property type="entry name" value="Ankyrin repeat-containing domain"/>
    <property type="match status" value="1"/>
</dbReference>
<dbReference type="InterPro" id="IPR036770">
    <property type="entry name" value="Ankyrin_rpt-contain_sf"/>
</dbReference>
<proteinExistence type="predicted"/>
<gene>
    <name evidence="3" type="ORF">PEVE_00017896</name>
</gene>
<evidence type="ECO:0000256" key="2">
    <source>
        <dbReference type="SAM" id="MobiDB-lite"/>
    </source>
</evidence>
<comment type="caution">
    <text evidence="3">The sequence shown here is derived from an EMBL/GenBank/DDBJ whole genome shotgun (WGS) entry which is preliminary data.</text>
</comment>
<name>A0ABN8SAK8_9CNID</name>
<evidence type="ECO:0000256" key="1">
    <source>
        <dbReference type="SAM" id="Coils"/>
    </source>
</evidence>
<evidence type="ECO:0000313" key="3">
    <source>
        <dbReference type="EMBL" id="CAH3187751.1"/>
    </source>
</evidence>
<keyword evidence="4" id="KW-1185">Reference proteome</keyword>
<reference evidence="3 4" key="1">
    <citation type="submission" date="2022-05" db="EMBL/GenBank/DDBJ databases">
        <authorList>
            <consortium name="Genoscope - CEA"/>
            <person name="William W."/>
        </authorList>
    </citation>
    <scope>NUCLEOTIDE SEQUENCE [LARGE SCALE GENOMIC DNA]</scope>
</reference>
<feature type="coiled-coil region" evidence="1">
    <location>
        <begin position="400"/>
        <end position="473"/>
    </location>
</feature>
<sequence length="484" mass="54341">MDTSPKLPQVGDDVQLGEKMKTEKEAILCTPFCEDNCAFRGKHNELILSLVRLHETDRISLEEWKASVISGKLTCDLNEPLQDPNPNPDFCFSLLHWAAVLGKVKAIEWLLTQDLVTLRRDNTQVESNKKVVFSMVRYLHEGVKTKDPSKISMTFGKILDLLLKQDPGLLLVKEDDTSNTILHLCAQGEEDSNAPFLKYLRMTLVKLNEISAKNKALTLQTILEQKNGEGDTFIEVAAKFQNQKEAGDLIDFVREKFPLSTKNAQDTLKKRTFDAIENDDDDDVDKNDVEADDEHLNATDFRNEEQGCYAVYKPVQTPPAKIPRITDESQDPLPVGVRPRLDESNLRHLDNVSQSNVSLLPVEEPIGGLASSNHGVKLSGLEPSTTSDVASETESSTNEITEAKAVVKNLIQKMEQKLLQEGNKLKDATLERAKMELEITKLQRQKIQKDAEIKEMEKTMSDIKGQLNEFKTSLMDLAKPDNGK</sequence>
<accession>A0ABN8SAK8</accession>
<protein>
    <submittedName>
        <fullName evidence="3">Uncharacterized protein</fullName>
    </submittedName>
</protein>
<dbReference type="EMBL" id="CALNXI010002444">
    <property type="protein sequence ID" value="CAH3187751.1"/>
    <property type="molecule type" value="Genomic_DNA"/>
</dbReference>
<organism evidence="3 4">
    <name type="scientific">Porites evermanni</name>
    <dbReference type="NCBI Taxonomy" id="104178"/>
    <lineage>
        <taxon>Eukaryota</taxon>
        <taxon>Metazoa</taxon>
        <taxon>Cnidaria</taxon>
        <taxon>Anthozoa</taxon>
        <taxon>Hexacorallia</taxon>
        <taxon>Scleractinia</taxon>
        <taxon>Fungiina</taxon>
        <taxon>Poritidae</taxon>
        <taxon>Porites</taxon>
    </lineage>
</organism>
<feature type="region of interest" description="Disordered" evidence="2">
    <location>
        <begin position="371"/>
        <end position="397"/>
    </location>
</feature>